<feature type="domain" description="Peptidase S1" evidence="3">
    <location>
        <begin position="54"/>
        <end position="345"/>
    </location>
</feature>
<evidence type="ECO:0000313" key="4">
    <source>
        <dbReference type="EMBL" id="CAH2087272.1"/>
    </source>
</evidence>
<evidence type="ECO:0000313" key="5">
    <source>
        <dbReference type="Proteomes" id="UP001153954"/>
    </source>
</evidence>
<organism evidence="4 5">
    <name type="scientific">Euphydryas editha</name>
    <name type="common">Edith's checkerspot</name>
    <dbReference type="NCBI Taxonomy" id="104508"/>
    <lineage>
        <taxon>Eukaryota</taxon>
        <taxon>Metazoa</taxon>
        <taxon>Ecdysozoa</taxon>
        <taxon>Arthropoda</taxon>
        <taxon>Hexapoda</taxon>
        <taxon>Insecta</taxon>
        <taxon>Pterygota</taxon>
        <taxon>Neoptera</taxon>
        <taxon>Endopterygota</taxon>
        <taxon>Lepidoptera</taxon>
        <taxon>Glossata</taxon>
        <taxon>Ditrysia</taxon>
        <taxon>Papilionoidea</taxon>
        <taxon>Nymphalidae</taxon>
        <taxon>Nymphalinae</taxon>
        <taxon>Euphydryas</taxon>
    </lineage>
</organism>
<dbReference type="InterPro" id="IPR033116">
    <property type="entry name" value="TRYPSIN_SER"/>
</dbReference>
<proteinExistence type="predicted"/>
<dbReference type="PROSITE" id="PS00135">
    <property type="entry name" value="TRYPSIN_SER"/>
    <property type="match status" value="1"/>
</dbReference>
<keyword evidence="5" id="KW-1185">Reference proteome</keyword>
<dbReference type="GO" id="GO:0006508">
    <property type="term" value="P:proteolysis"/>
    <property type="evidence" value="ECO:0007669"/>
    <property type="project" value="UniProtKB-KW"/>
</dbReference>
<keyword evidence="2" id="KW-0645">Protease</keyword>
<sequence length="346" mass="38929">MTTPLSSGIRVEDILNVDVSKLCKLNELYSKIKSNLGESNSGERSISENTVPYIYGGRPAIYGEFPHMGALGWRSATKRNKWVYKCGATLISKKFMLTAAHCSYAPLYHGVANTKPEIVQLGDKFIKHEDEYRRELNKCYDTFGDLIIEYKRHTGRTIDDNDGPKYISIEKIIKHDDYNSPERYYDIAIVELAEAVNFGPLIRPACLWNNPETSSLDKVSITGWGATHAGSNIGAEELQVAEIDIIEDEICNKLLEERHSRLWSGLSDHQLCAGVLEGGIDSCDGDSGGPLQVEINLKLRESIKKWPMYYEVAVTAFSFKCGRPNTPSIYTKTASFIDWIEDQVWL</sequence>
<dbReference type="EMBL" id="CAKOGL010000006">
    <property type="protein sequence ID" value="CAH2087272.1"/>
    <property type="molecule type" value="Genomic_DNA"/>
</dbReference>
<evidence type="ECO:0000259" key="3">
    <source>
        <dbReference type="PROSITE" id="PS50240"/>
    </source>
</evidence>
<dbReference type="Gene3D" id="2.40.10.10">
    <property type="entry name" value="Trypsin-like serine proteases"/>
    <property type="match status" value="1"/>
</dbReference>
<dbReference type="InterPro" id="IPR043504">
    <property type="entry name" value="Peptidase_S1_PA_chymotrypsin"/>
</dbReference>
<evidence type="ECO:0000256" key="1">
    <source>
        <dbReference type="ARBA" id="ARBA00023157"/>
    </source>
</evidence>
<dbReference type="SUPFAM" id="SSF50494">
    <property type="entry name" value="Trypsin-like serine proteases"/>
    <property type="match status" value="1"/>
</dbReference>
<dbReference type="PROSITE" id="PS00134">
    <property type="entry name" value="TRYPSIN_HIS"/>
    <property type="match status" value="1"/>
</dbReference>
<keyword evidence="2" id="KW-0378">Hydrolase</keyword>
<reference evidence="4" key="1">
    <citation type="submission" date="2022-03" db="EMBL/GenBank/DDBJ databases">
        <authorList>
            <person name="Tunstrom K."/>
        </authorList>
    </citation>
    <scope>NUCLEOTIDE SEQUENCE</scope>
</reference>
<dbReference type="InterPro" id="IPR018114">
    <property type="entry name" value="TRYPSIN_HIS"/>
</dbReference>
<dbReference type="InterPro" id="IPR009003">
    <property type="entry name" value="Peptidase_S1_PA"/>
</dbReference>
<dbReference type="PROSITE" id="PS50240">
    <property type="entry name" value="TRYPSIN_DOM"/>
    <property type="match status" value="1"/>
</dbReference>
<dbReference type="CDD" id="cd00190">
    <property type="entry name" value="Tryp_SPc"/>
    <property type="match status" value="1"/>
</dbReference>
<accession>A0AAU9TN19</accession>
<name>A0AAU9TN19_EUPED</name>
<dbReference type="PRINTS" id="PR00722">
    <property type="entry name" value="CHYMOTRYPSIN"/>
</dbReference>
<dbReference type="AlphaFoldDB" id="A0AAU9TN19"/>
<comment type="caution">
    <text evidence="4">The sequence shown here is derived from an EMBL/GenBank/DDBJ whole genome shotgun (WGS) entry which is preliminary data.</text>
</comment>
<protein>
    <recommendedName>
        <fullName evidence="3">Peptidase S1 domain-containing protein</fullName>
    </recommendedName>
</protein>
<dbReference type="PANTHER" id="PTHR24252">
    <property type="entry name" value="ACROSIN-RELATED"/>
    <property type="match status" value="1"/>
</dbReference>
<dbReference type="Pfam" id="PF00089">
    <property type="entry name" value="Trypsin"/>
    <property type="match status" value="2"/>
</dbReference>
<dbReference type="Proteomes" id="UP001153954">
    <property type="component" value="Unassembled WGS sequence"/>
</dbReference>
<dbReference type="InterPro" id="IPR001314">
    <property type="entry name" value="Peptidase_S1A"/>
</dbReference>
<dbReference type="GO" id="GO:0004252">
    <property type="term" value="F:serine-type endopeptidase activity"/>
    <property type="evidence" value="ECO:0007669"/>
    <property type="project" value="InterPro"/>
</dbReference>
<dbReference type="InterPro" id="IPR001254">
    <property type="entry name" value="Trypsin_dom"/>
</dbReference>
<keyword evidence="2" id="KW-0720">Serine protease</keyword>
<evidence type="ECO:0000256" key="2">
    <source>
        <dbReference type="RuleBase" id="RU363034"/>
    </source>
</evidence>
<dbReference type="SMART" id="SM00020">
    <property type="entry name" value="Tryp_SPc"/>
    <property type="match status" value="1"/>
</dbReference>
<keyword evidence="1" id="KW-1015">Disulfide bond</keyword>
<dbReference type="PANTHER" id="PTHR24252:SF7">
    <property type="entry name" value="HYALIN"/>
    <property type="match status" value="1"/>
</dbReference>
<gene>
    <name evidence="4" type="ORF">EEDITHA_LOCUS3553</name>
</gene>